<sequence>MRKLIIKYLLFLTMLTATTTFGQNFSHEVSPEGILLKDGSKKVLFFQSQEKSLNGNYPRANYIHPLFDLDGNVLTEDFPDDHLHHRGIFWAWHQVLMGKKEIGDSWECKNFKWDVKNVQTKDYANDAILLKAHTQWTSPLYTLEGEEVPFVDENTEIKVLPATASYRIIDFKISLLALVDSLKIGGSKDVKGYGGFSARVKLPEDVGFYSNNVNIVPTNQAVTANRHINIQGSFNNKEKSGIIIIAGKENPEPNNKWILRSENSMQNAAFPGRKAIKISTRKPLILKYRLIIYKENPNQVTLNKLLDF</sequence>
<keyword evidence="1" id="KW-0732">Signal</keyword>
<organism evidence="2 3">
    <name type="scientific">Galbibacter pacificus</name>
    <dbReference type="NCBI Taxonomy" id="2996052"/>
    <lineage>
        <taxon>Bacteria</taxon>
        <taxon>Pseudomonadati</taxon>
        <taxon>Bacteroidota</taxon>
        <taxon>Flavobacteriia</taxon>
        <taxon>Flavobacteriales</taxon>
        <taxon>Flavobacteriaceae</taxon>
        <taxon>Galbibacter</taxon>
    </lineage>
</organism>
<reference evidence="2" key="1">
    <citation type="submission" date="2022-11" db="EMBL/GenBank/DDBJ databases">
        <title>High-quality draft genome sequence of Galbibacter sp. strain CMA-7.</title>
        <authorList>
            <person name="Wei L."/>
            <person name="Dong C."/>
            <person name="Shao Z."/>
        </authorList>
    </citation>
    <scope>NUCLEOTIDE SEQUENCE</scope>
    <source>
        <strain evidence="2">CMA-7</strain>
    </source>
</reference>
<protein>
    <submittedName>
        <fullName evidence="2">PmoA family protein</fullName>
    </submittedName>
</protein>
<comment type="caution">
    <text evidence="2">The sequence shown here is derived from an EMBL/GenBank/DDBJ whole genome shotgun (WGS) entry which is preliminary data.</text>
</comment>
<feature type="signal peptide" evidence="1">
    <location>
        <begin position="1"/>
        <end position="22"/>
    </location>
</feature>
<proteinExistence type="predicted"/>
<evidence type="ECO:0000256" key="1">
    <source>
        <dbReference type="SAM" id="SignalP"/>
    </source>
</evidence>
<dbReference type="EMBL" id="JAPMUA010000001">
    <property type="protein sequence ID" value="MDG3584446.1"/>
    <property type="molecule type" value="Genomic_DNA"/>
</dbReference>
<dbReference type="RefSeq" id="WP_277898209.1">
    <property type="nucleotide sequence ID" value="NZ_JAPMUA010000001.1"/>
</dbReference>
<name>A0ABT6FMG1_9FLAO</name>
<dbReference type="Pfam" id="PF14100">
    <property type="entry name" value="DUF6807"/>
    <property type="match status" value="1"/>
</dbReference>
<evidence type="ECO:0000313" key="3">
    <source>
        <dbReference type="Proteomes" id="UP001153642"/>
    </source>
</evidence>
<dbReference type="Proteomes" id="UP001153642">
    <property type="component" value="Unassembled WGS sequence"/>
</dbReference>
<dbReference type="InterPro" id="IPR029475">
    <property type="entry name" value="DUF6807"/>
</dbReference>
<evidence type="ECO:0000313" key="2">
    <source>
        <dbReference type="EMBL" id="MDG3584446.1"/>
    </source>
</evidence>
<gene>
    <name evidence="2" type="ORF">OSR52_01105</name>
</gene>
<keyword evidence="3" id="KW-1185">Reference proteome</keyword>
<feature type="chain" id="PRO_5045486434" evidence="1">
    <location>
        <begin position="23"/>
        <end position="308"/>
    </location>
</feature>
<accession>A0ABT6FMG1</accession>